<gene>
    <name evidence="1" type="ORF">Pr1d_32310</name>
</gene>
<name>A0A5B9QPM2_9BACT</name>
<dbReference type="AlphaFoldDB" id="A0A5B9QPM2"/>
<reference evidence="1 2" key="1">
    <citation type="submission" date="2019-08" db="EMBL/GenBank/DDBJ databases">
        <title>Deep-cultivation of Planctomycetes and their phenomic and genomic characterization uncovers novel biology.</title>
        <authorList>
            <person name="Wiegand S."/>
            <person name="Jogler M."/>
            <person name="Boedeker C."/>
            <person name="Pinto D."/>
            <person name="Vollmers J."/>
            <person name="Rivas-Marin E."/>
            <person name="Kohn T."/>
            <person name="Peeters S.H."/>
            <person name="Heuer A."/>
            <person name="Rast P."/>
            <person name="Oberbeckmann S."/>
            <person name="Bunk B."/>
            <person name="Jeske O."/>
            <person name="Meyerdierks A."/>
            <person name="Storesund J.E."/>
            <person name="Kallscheuer N."/>
            <person name="Luecker S."/>
            <person name="Lage O.M."/>
            <person name="Pohl T."/>
            <person name="Merkel B.J."/>
            <person name="Hornburger P."/>
            <person name="Mueller R.-W."/>
            <person name="Bruemmer F."/>
            <person name="Labrenz M."/>
            <person name="Spormann A.M."/>
            <person name="Op den Camp H."/>
            <person name="Overmann J."/>
            <person name="Amann R."/>
            <person name="Jetten M.S.M."/>
            <person name="Mascher T."/>
            <person name="Medema M.H."/>
            <person name="Devos D.P."/>
            <person name="Kaster A.-K."/>
            <person name="Ovreas L."/>
            <person name="Rohde M."/>
            <person name="Galperin M.Y."/>
            <person name="Jogler C."/>
        </authorList>
    </citation>
    <scope>NUCLEOTIDE SEQUENCE [LARGE SCALE GENOMIC DNA]</scope>
    <source>
        <strain evidence="1 2">Pr1d</strain>
    </source>
</reference>
<accession>A0A5B9QPM2</accession>
<evidence type="ECO:0000313" key="2">
    <source>
        <dbReference type="Proteomes" id="UP000323917"/>
    </source>
</evidence>
<dbReference type="Proteomes" id="UP000323917">
    <property type="component" value="Chromosome"/>
</dbReference>
<evidence type="ECO:0000313" key="1">
    <source>
        <dbReference type="EMBL" id="QEG35923.1"/>
    </source>
</evidence>
<dbReference type="KEGG" id="bgok:Pr1d_32310"/>
<organism evidence="1 2">
    <name type="scientific">Bythopirellula goksoeyrii</name>
    <dbReference type="NCBI Taxonomy" id="1400387"/>
    <lineage>
        <taxon>Bacteria</taxon>
        <taxon>Pseudomonadati</taxon>
        <taxon>Planctomycetota</taxon>
        <taxon>Planctomycetia</taxon>
        <taxon>Pirellulales</taxon>
        <taxon>Lacipirellulaceae</taxon>
        <taxon>Bythopirellula</taxon>
    </lineage>
</organism>
<protein>
    <submittedName>
        <fullName evidence="1">Uncharacterized protein</fullName>
    </submittedName>
</protein>
<dbReference type="EMBL" id="CP042913">
    <property type="protein sequence ID" value="QEG35923.1"/>
    <property type="molecule type" value="Genomic_DNA"/>
</dbReference>
<keyword evidence="2" id="KW-1185">Reference proteome</keyword>
<sequence>MSEQPIDDEMACERETSAPLTQAELHSLYLEQQRRMQCHGCGEAIEVY</sequence>
<proteinExistence type="predicted"/>